<evidence type="ECO:0000256" key="5">
    <source>
        <dbReference type="SAM" id="MobiDB-lite"/>
    </source>
</evidence>
<reference evidence="9 10" key="1">
    <citation type="submission" date="2022-08" db="EMBL/GenBank/DDBJ databases">
        <title>Reclassification of Massilia species as members of the genera Telluria, Duganella, Pseudoduganella, Mokoshia gen. nov. and Zemynaea gen. nov. using orthogonal and non-orthogonal genome-based approaches.</title>
        <authorList>
            <person name="Bowman J.P."/>
        </authorList>
    </citation>
    <scope>NUCLEOTIDE SEQUENCE [LARGE SCALE GENOMIC DNA]</scope>
    <source>
        <strain evidence="9 10">JCM 31316</strain>
    </source>
</reference>
<keyword evidence="6" id="KW-0732">Signal</keyword>
<keyword evidence="3" id="KW-0472">Membrane</keyword>
<keyword evidence="10" id="KW-1185">Reference proteome</keyword>
<dbReference type="PANTHER" id="PTHR40980">
    <property type="entry name" value="PLUG DOMAIN-CONTAINING PROTEIN"/>
    <property type="match status" value="1"/>
</dbReference>
<feature type="region of interest" description="Disordered" evidence="5">
    <location>
        <begin position="357"/>
        <end position="389"/>
    </location>
</feature>
<dbReference type="SUPFAM" id="SSF56935">
    <property type="entry name" value="Porins"/>
    <property type="match status" value="1"/>
</dbReference>
<feature type="domain" description="TonB-dependent receptor plug" evidence="7">
    <location>
        <begin position="46"/>
        <end position="135"/>
    </location>
</feature>
<evidence type="ECO:0000256" key="1">
    <source>
        <dbReference type="ARBA" id="ARBA00004442"/>
    </source>
</evidence>
<comment type="similarity">
    <text evidence="2">Belongs to the TonB-dependent receptor family.</text>
</comment>
<comment type="caution">
    <text evidence="9">The sequence shown here is derived from an EMBL/GenBank/DDBJ whole genome shotgun (WGS) entry which is preliminary data.</text>
</comment>
<dbReference type="EMBL" id="JANUGW010000029">
    <property type="protein sequence ID" value="MCS0585119.1"/>
    <property type="molecule type" value="Genomic_DNA"/>
</dbReference>
<dbReference type="Gene3D" id="2.40.170.20">
    <property type="entry name" value="TonB-dependent receptor, beta-barrel domain"/>
    <property type="match status" value="1"/>
</dbReference>
<evidence type="ECO:0000256" key="4">
    <source>
        <dbReference type="ARBA" id="ARBA00023237"/>
    </source>
</evidence>
<dbReference type="Gene3D" id="2.170.130.10">
    <property type="entry name" value="TonB-dependent receptor, plug domain"/>
    <property type="match status" value="1"/>
</dbReference>
<sequence>MQRTKVCAAVLGLAAQAALAGDGDEPAAPTVTVTAKKEAVARKLDRTVYDVSAMPRAANGSAQDVLQATPEVSVTADGRIAVKGSTQVTVLVDGKPTALLSGSADDRAVALQTMSGAGIASVEVITNPSAAQDANGGAIVNIVLKRNRKPGAHAQLRGSATDQGLWNTGASADATRGPLSVHGSLAYRHDGTLKIRGSEVDWNDPLSGRPARTVQTSRVFVRRVVDSAALGADYALGAADSVSVSASHNERRSRPLFDVLVADRAGATDTIYHRISQGPNEQSDDSASLAYSRQGDGTALKAAFQHSATRTLVDKSYRDVFVDPVRASAYSHGATRSARRLDQATVDWSGAAPRGQWGAGLDLHDRSDDIGNGEARLDPATGAETPDPSTTNAYTVTTTVRAAYVTGKARHGDWEALAGARAERMALRVDAIQGAAHADHWQAVNPSLHVRRAFGDDADVTLSYRGSLQMPDPRDLNPFTTYVDAQNRSRGNPALRPQRLASWEIGGHAQVAHVDANVGLFYRTSRDTVVEARSVADGVLVTSKQNGGRGRSAGITGSLDWTPAAALRLGIDCGAYRVVLDTPDGAGPVRQHGVAGYANVRAAYMAGDDDLSLDAHAQSAGITPLGRYGPTSSVNATWKHVLDRTLSLTVNANDMFDGSLRTYRTDTGTFHHAGFDHFVARRIYVGFVKTIE</sequence>
<evidence type="ECO:0000259" key="8">
    <source>
        <dbReference type="Pfam" id="PF14905"/>
    </source>
</evidence>
<name>A0ABT1ZZ15_9BURK</name>
<feature type="domain" description="Outer membrane protein beta-barrel" evidence="8">
    <location>
        <begin position="297"/>
        <end position="673"/>
    </location>
</feature>
<gene>
    <name evidence="9" type="ORF">NX784_26380</name>
</gene>
<accession>A0ABT1ZZ15</accession>
<proteinExistence type="inferred from homology"/>
<feature type="signal peptide" evidence="6">
    <location>
        <begin position="1"/>
        <end position="20"/>
    </location>
</feature>
<dbReference type="Pfam" id="PF07715">
    <property type="entry name" value="Plug"/>
    <property type="match status" value="1"/>
</dbReference>
<dbReference type="InterPro" id="IPR036942">
    <property type="entry name" value="Beta-barrel_TonB_sf"/>
</dbReference>
<keyword evidence="4" id="KW-0998">Cell outer membrane</keyword>
<keyword evidence="9" id="KW-0675">Receptor</keyword>
<dbReference type="InterPro" id="IPR041700">
    <property type="entry name" value="OMP_b-brl_3"/>
</dbReference>
<evidence type="ECO:0000313" key="9">
    <source>
        <dbReference type="EMBL" id="MCS0585119.1"/>
    </source>
</evidence>
<dbReference type="Proteomes" id="UP001204151">
    <property type="component" value="Unassembled WGS sequence"/>
</dbReference>
<dbReference type="PANTHER" id="PTHR40980:SF4">
    <property type="entry name" value="TONB-DEPENDENT RECEPTOR-LIKE BETA-BARREL DOMAIN-CONTAINING PROTEIN"/>
    <property type="match status" value="1"/>
</dbReference>
<evidence type="ECO:0000256" key="6">
    <source>
        <dbReference type="SAM" id="SignalP"/>
    </source>
</evidence>
<evidence type="ECO:0000256" key="3">
    <source>
        <dbReference type="ARBA" id="ARBA00023136"/>
    </source>
</evidence>
<comment type="subcellular location">
    <subcellularLocation>
        <location evidence="1">Cell outer membrane</location>
    </subcellularLocation>
</comment>
<protein>
    <submittedName>
        <fullName evidence="9">TonB-dependent receptor</fullName>
    </submittedName>
</protein>
<feature type="chain" id="PRO_5046585274" evidence="6">
    <location>
        <begin position="21"/>
        <end position="692"/>
    </location>
</feature>
<dbReference type="InterPro" id="IPR037066">
    <property type="entry name" value="Plug_dom_sf"/>
</dbReference>
<organism evidence="9 10">
    <name type="scientific">Massilia pinisoli</name>
    <dbReference type="NCBI Taxonomy" id="1772194"/>
    <lineage>
        <taxon>Bacteria</taxon>
        <taxon>Pseudomonadati</taxon>
        <taxon>Pseudomonadota</taxon>
        <taxon>Betaproteobacteria</taxon>
        <taxon>Burkholderiales</taxon>
        <taxon>Oxalobacteraceae</taxon>
        <taxon>Telluria group</taxon>
        <taxon>Massilia</taxon>
    </lineage>
</organism>
<dbReference type="RefSeq" id="WP_258819649.1">
    <property type="nucleotide sequence ID" value="NZ_JANUGW010000029.1"/>
</dbReference>
<evidence type="ECO:0000313" key="10">
    <source>
        <dbReference type="Proteomes" id="UP001204151"/>
    </source>
</evidence>
<evidence type="ECO:0000259" key="7">
    <source>
        <dbReference type="Pfam" id="PF07715"/>
    </source>
</evidence>
<evidence type="ECO:0000256" key="2">
    <source>
        <dbReference type="ARBA" id="ARBA00009810"/>
    </source>
</evidence>
<dbReference type="InterPro" id="IPR012910">
    <property type="entry name" value="Plug_dom"/>
</dbReference>
<dbReference type="Pfam" id="PF14905">
    <property type="entry name" value="OMP_b-brl_3"/>
    <property type="match status" value="1"/>
</dbReference>